<dbReference type="InterPro" id="IPR006860">
    <property type="entry name" value="FecR"/>
</dbReference>
<dbReference type="Pfam" id="PF16344">
    <property type="entry name" value="FecR_C"/>
    <property type="match status" value="1"/>
</dbReference>
<accession>A0A4Q1B297</accession>
<sequence>MTDIFETARLWLNKEQEGLNLTTCKEFQEWVNKSAKHKEAFEEEKDFRELFKTLPTNTLEEISFENQKEIRKDKFLKKILKTSFSAALFCLIFFASYFTYNYYTPSFEQTYLAVNKVKKDIKLPDSSIVSLDKNSKIEVKYFKNKRKIQIKEGKALFLVTSNKSRPFLVKTNNTIVEVLGTKFEVQKQKDKVQISVIEGKVSVKHILTNSNAQILAVLEKADSIEIDKFGKISNLKKVNEKLIASWQKDKLLFKQTKLKEVIEKFSKYLDYKVIIEDKSLKTLPISGEFSINDFDNLMKSLSIIHPIKTYKIGNTYYIKKKI</sequence>
<dbReference type="InterPro" id="IPR012373">
    <property type="entry name" value="Ferrdict_sens_TM"/>
</dbReference>
<evidence type="ECO:0000259" key="3">
    <source>
        <dbReference type="Pfam" id="PF16344"/>
    </source>
</evidence>
<keyword evidence="1" id="KW-0812">Transmembrane</keyword>
<protein>
    <submittedName>
        <fullName evidence="4">Siderophore-interacting protein</fullName>
    </submittedName>
</protein>
<dbReference type="OrthoDB" id="9771237at2"/>
<evidence type="ECO:0000259" key="2">
    <source>
        <dbReference type="Pfam" id="PF04773"/>
    </source>
</evidence>
<dbReference type="PIRSF" id="PIRSF018266">
    <property type="entry name" value="FecR"/>
    <property type="match status" value="1"/>
</dbReference>
<comment type="caution">
    <text evidence="4">The sequence shown here is derived from an EMBL/GenBank/DDBJ whole genome shotgun (WGS) entry which is preliminary data.</text>
</comment>
<feature type="transmembrane region" description="Helical" evidence="1">
    <location>
        <begin position="79"/>
        <end position="100"/>
    </location>
</feature>
<dbReference type="GO" id="GO:0016989">
    <property type="term" value="F:sigma factor antagonist activity"/>
    <property type="evidence" value="ECO:0007669"/>
    <property type="project" value="TreeGrafter"/>
</dbReference>
<feature type="domain" description="Protein FecR C-terminal" evidence="3">
    <location>
        <begin position="250"/>
        <end position="318"/>
    </location>
</feature>
<evidence type="ECO:0000256" key="1">
    <source>
        <dbReference type="SAM" id="Phobius"/>
    </source>
</evidence>
<keyword evidence="1" id="KW-0472">Membrane</keyword>
<evidence type="ECO:0000313" key="4">
    <source>
        <dbReference type="EMBL" id="RXK14481.1"/>
    </source>
</evidence>
<dbReference type="AlphaFoldDB" id="A0A4Q1B297"/>
<feature type="domain" description="FecR protein" evidence="2">
    <location>
        <begin position="116"/>
        <end position="201"/>
    </location>
</feature>
<dbReference type="EMBL" id="NXIE01000001">
    <property type="protein sequence ID" value="RXK14481.1"/>
    <property type="molecule type" value="Genomic_DNA"/>
</dbReference>
<gene>
    <name evidence="4" type="ORF">CP965_03260</name>
</gene>
<keyword evidence="5" id="KW-1185">Reference proteome</keyword>
<dbReference type="Proteomes" id="UP000289718">
    <property type="component" value="Unassembled WGS sequence"/>
</dbReference>
<dbReference type="Gene3D" id="2.60.120.1440">
    <property type="match status" value="1"/>
</dbReference>
<keyword evidence="1" id="KW-1133">Transmembrane helix</keyword>
<dbReference type="Gene3D" id="3.55.50.30">
    <property type="match status" value="1"/>
</dbReference>
<dbReference type="RefSeq" id="WP_129060621.1">
    <property type="nucleotide sequence ID" value="NZ_NXIE01000001.1"/>
</dbReference>
<dbReference type="PANTHER" id="PTHR30273">
    <property type="entry name" value="PERIPLASMIC SIGNAL SENSOR AND SIGMA FACTOR ACTIVATOR FECR-RELATED"/>
    <property type="match status" value="1"/>
</dbReference>
<reference evidence="4 5" key="1">
    <citation type="submission" date="2017-09" db="EMBL/GenBank/DDBJ databases">
        <title>Genomics of the genus Arcobacter.</title>
        <authorList>
            <person name="Perez-Cataluna A."/>
            <person name="Figueras M.J."/>
            <person name="Salas-Masso N."/>
        </authorList>
    </citation>
    <scope>NUCLEOTIDE SEQUENCE [LARGE SCALE GENOMIC DNA]</scope>
    <source>
        <strain evidence="4 5">F156-34</strain>
    </source>
</reference>
<evidence type="ECO:0000313" key="5">
    <source>
        <dbReference type="Proteomes" id="UP000289718"/>
    </source>
</evidence>
<name>A0A4Q1B297_9BACT</name>
<proteinExistence type="predicted"/>
<dbReference type="InterPro" id="IPR032508">
    <property type="entry name" value="FecR_C"/>
</dbReference>
<organism evidence="4 5">
    <name type="scientific">Halarcobacter mediterraneus</name>
    <dbReference type="NCBI Taxonomy" id="2023153"/>
    <lineage>
        <taxon>Bacteria</taxon>
        <taxon>Pseudomonadati</taxon>
        <taxon>Campylobacterota</taxon>
        <taxon>Epsilonproteobacteria</taxon>
        <taxon>Campylobacterales</taxon>
        <taxon>Arcobacteraceae</taxon>
        <taxon>Halarcobacter</taxon>
    </lineage>
</organism>
<dbReference type="PANTHER" id="PTHR30273:SF2">
    <property type="entry name" value="PROTEIN FECR"/>
    <property type="match status" value="1"/>
</dbReference>
<dbReference type="Pfam" id="PF04773">
    <property type="entry name" value="FecR"/>
    <property type="match status" value="1"/>
</dbReference>